<feature type="transmembrane region" description="Helical" evidence="5">
    <location>
        <begin position="204"/>
        <end position="223"/>
    </location>
</feature>
<dbReference type="PANTHER" id="PTHR43759">
    <property type="entry name" value="TREHALOSE TRANSPORT SYSTEM PERMEASE PROTEIN SUGA"/>
    <property type="match status" value="1"/>
</dbReference>
<proteinExistence type="inferred from homology"/>
<keyword evidence="2 5" id="KW-0812">Transmembrane</keyword>
<evidence type="ECO:0000259" key="6">
    <source>
        <dbReference type="PROSITE" id="PS50928"/>
    </source>
</evidence>
<dbReference type="PANTHER" id="PTHR43759:SF1">
    <property type="entry name" value="GLUCOSE IMPORT SYSTEM PERMEASE PROTEIN GLCT"/>
    <property type="match status" value="1"/>
</dbReference>
<dbReference type="Pfam" id="PF00528">
    <property type="entry name" value="BPD_transp_1"/>
    <property type="match status" value="1"/>
</dbReference>
<feature type="transmembrane region" description="Helical" evidence="5">
    <location>
        <begin position="74"/>
        <end position="95"/>
    </location>
</feature>
<dbReference type="Gene3D" id="1.10.3720.10">
    <property type="entry name" value="MetI-like"/>
    <property type="match status" value="1"/>
</dbReference>
<dbReference type="GO" id="GO:0005886">
    <property type="term" value="C:plasma membrane"/>
    <property type="evidence" value="ECO:0007669"/>
    <property type="project" value="UniProtKB-SubCell"/>
</dbReference>
<dbReference type="SUPFAM" id="SSF160964">
    <property type="entry name" value="MalF N-terminal region-like"/>
    <property type="match status" value="1"/>
</dbReference>
<comment type="subcellular location">
    <subcellularLocation>
        <location evidence="5">Cell membrane</location>
        <topology evidence="5">Multi-pass membrane protein</topology>
    </subcellularLocation>
    <subcellularLocation>
        <location evidence="1">Membrane</location>
        <topology evidence="1">Multi-pass membrane protein</topology>
    </subcellularLocation>
</comment>
<feature type="transmembrane region" description="Helical" evidence="5">
    <location>
        <begin position="12"/>
        <end position="34"/>
    </location>
</feature>
<accession>A0AAU7DTP4</accession>
<keyword evidence="4 5" id="KW-0472">Membrane</keyword>
<evidence type="ECO:0000256" key="5">
    <source>
        <dbReference type="RuleBase" id="RU363032"/>
    </source>
</evidence>
<dbReference type="InterPro" id="IPR052730">
    <property type="entry name" value="Sugar_ABC_transporter"/>
</dbReference>
<keyword evidence="5" id="KW-0813">Transport</keyword>
<protein>
    <submittedName>
        <fullName evidence="7">Sugar ABC transporter permease</fullName>
    </submittedName>
</protein>
<dbReference type="InterPro" id="IPR035906">
    <property type="entry name" value="MetI-like_sf"/>
</dbReference>
<keyword evidence="3 5" id="KW-1133">Transmembrane helix</keyword>
<evidence type="ECO:0000256" key="4">
    <source>
        <dbReference type="ARBA" id="ARBA00023136"/>
    </source>
</evidence>
<reference evidence="7" key="1">
    <citation type="submission" date="2024-02" db="EMBL/GenBank/DDBJ databases">
        <title>Tomenella chthoni gen. nov. sp. nov., a member of the family Jonesiaceae isolated from bat guano.</title>
        <authorList>
            <person name="Miller S.L."/>
            <person name="King J."/>
            <person name="Sankaranarayanan K."/>
            <person name="Lawson P.A."/>
        </authorList>
    </citation>
    <scope>NUCLEOTIDE SEQUENCE</scope>
    <source>
        <strain evidence="7">BS-20</strain>
    </source>
</reference>
<evidence type="ECO:0000256" key="2">
    <source>
        <dbReference type="ARBA" id="ARBA00022692"/>
    </source>
</evidence>
<dbReference type="CDD" id="cd06261">
    <property type="entry name" value="TM_PBP2"/>
    <property type="match status" value="1"/>
</dbReference>
<organism evidence="7">
    <name type="scientific">Jonesiaceae bacterium BS-20</name>
    <dbReference type="NCBI Taxonomy" id="3120821"/>
    <lineage>
        <taxon>Bacteria</taxon>
        <taxon>Bacillati</taxon>
        <taxon>Actinomycetota</taxon>
        <taxon>Actinomycetes</taxon>
        <taxon>Micrococcales</taxon>
        <taxon>Jonesiaceae</taxon>
    </lineage>
</organism>
<dbReference type="GO" id="GO:0055085">
    <property type="term" value="P:transmembrane transport"/>
    <property type="evidence" value="ECO:0007669"/>
    <property type="project" value="InterPro"/>
</dbReference>
<gene>
    <name evidence="7" type="ORF">V5R04_09335</name>
</gene>
<dbReference type="Gene3D" id="1.20.58.370">
    <property type="entry name" value="MalF N-terminal region-like"/>
    <property type="match status" value="1"/>
</dbReference>
<dbReference type="AlphaFoldDB" id="A0AAU7DTP4"/>
<feature type="transmembrane region" description="Helical" evidence="5">
    <location>
        <begin position="107"/>
        <end position="127"/>
    </location>
</feature>
<dbReference type="InterPro" id="IPR000515">
    <property type="entry name" value="MetI-like"/>
</dbReference>
<name>A0AAU7DTP4_9MICO</name>
<evidence type="ECO:0000256" key="3">
    <source>
        <dbReference type="ARBA" id="ARBA00022989"/>
    </source>
</evidence>
<evidence type="ECO:0000313" key="7">
    <source>
        <dbReference type="EMBL" id="XBH20450.1"/>
    </source>
</evidence>
<dbReference type="EMBL" id="CP146203">
    <property type="protein sequence ID" value="XBH20450.1"/>
    <property type="molecule type" value="Genomic_DNA"/>
</dbReference>
<dbReference type="SUPFAM" id="SSF161098">
    <property type="entry name" value="MetI-like"/>
    <property type="match status" value="1"/>
</dbReference>
<comment type="similarity">
    <text evidence="5">Belongs to the binding-protein-dependent transport system permease family.</text>
</comment>
<dbReference type="PROSITE" id="PS50928">
    <property type="entry name" value="ABC_TM1"/>
    <property type="match status" value="1"/>
</dbReference>
<evidence type="ECO:0000256" key="1">
    <source>
        <dbReference type="ARBA" id="ARBA00004141"/>
    </source>
</evidence>
<feature type="domain" description="ABC transmembrane type-1" evidence="6">
    <location>
        <begin position="70"/>
        <end position="282"/>
    </location>
</feature>
<sequence length="294" mass="32397">MAEWLDKRIKHVFIFPAIIVTVLLLVFPLIYTVYMSLTSWSGSAIQGPRFIGLDNFTQLLGADDRFGAAAGRTLLFTGVTVAFELVLGYVIALLLRKSFRGERLTRTLILLPVVATPVAISMAWMVIYDPNIGVANQFLQAIGLQAQQFLADPSAALWWLMVVDVWQWTPMIALILLAGLTSLPEEPFEAALVDGASAPQRFRFITFPLMIPVMFAALVLRLVDSLKTFDIIYATTKGGPGTATETLNTYGFMQAFEYTNFGLASAVIILFILIVLVITLITSKGNERAGRVLQ</sequence>
<feature type="transmembrane region" description="Helical" evidence="5">
    <location>
        <begin position="165"/>
        <end position="183"/>
    </location>
</feature>
<feature type="transmembrane region" description="Helical" evidence="5">
    <location>
        <begin position="261"/>
        <end position="281"/>
    </location>
</feature>
<dbReference type="InterPro" id="IPR035277">
    <property type="entry name" value="MalF_N"/>
</dbReference>